<dbReference type="AlphaFoldDB" id="A0AAD4PYH3"/>
<reference evidence="2" key="1">
    <citation type="submission" date="2021-12" db="EMBL/GenBank/DDBJ databases">
        <title>Convergent genome expansion in fungi linked to evolution of root-endophyte symbiosis.</title>
        <authorList>
            <consortium name="DOE Joint Genome Institute"/>
            <person name="Ke Y.-H."/>
            <person name="Bonito G."/>
            <person name="Liao H.-L."/>
            <person name="Looney B."/>
            <person name="Rojas-Flechas A."/>
            <person name="Nash J."/>
            <person name="Hameed K."/>
            <person name="Schadt C."/>
            <person name="Martin F."/>
            <person name="Crous P.W."/>
            <person name="Miettinen O."/>
            <person name="Magnuson J.K."/>
            <person name="Labbe J."/>
            <person name="Jacobson D."/>
            <person name="Doktycz M.J."/>
            <person name="Veneault-Fourrey C."/>
            <person name="Kuo A."/>
            <person name="Mondo S."/>
            <person name="Calhoun S."/>
            <person name="Riley R."/>
            <person name="Ohm R."/>
            <person name="LaButti K."/>
            <person name="Andreopoulos B."/>
            <person name="Pangilinan J."/>
            <person name="Nolan M."/>
            <person name="Tritt A."/>
            <person name="Clum A."/>
            <person name="Lipzen A."/>
            <person name="Daum C."/>
            <person name="Barry K."/>
            <person name="Grigoriev I.V."/>
            <person name="Vilgalys R."/>
        </authorList>
    </citation>
    <scope>NUCLEOTIDE SEQUENCE</scope>
    <source>
        <strain evidence="2">PMI_201</strain>
    </source>
</reference>
<dbReference type="RefSeq" id="XP_046069924.1">
    <property type="nucleotide sequence ID" value="XM_046221911.1"/>
</dbReference>
<evidence type="ECO:0000313" key="2">
    <source>
        <dbReference type="EMBL" id="KAH8694254.1"/>
    </source>
</evidence>
<gene>
    <name evidence="2" type="ORF">BGW36DRAFT_454869</name>
</gene>
<keyword evidence="3" id="KW-1185">Reference proteome</keyword>
<comment type="caution">
    <text evidence="2">The sequence shown here is derived from an EMBL/GenBank/DDBJ whole genome shotgun (WGS) entry which is preliminary data.</text>
</comment>
<organism evidence="2 3">
    <name type="scientific">Talaromyces proteolyticus</name>
    <dbReference type="NCBI Taxonomy" id="1131652"/>
    <lineage>
        <taxon>Eukaryota</taxon>
        <taxon>Fungi</taxon>
        <taxon>Dikarya</taxon>
        <taxon>Ascomycota</taxon>
        <taxon>Pezizomycotina</taxon>
        <taxon>Eurotiomycetes</taxon>
        <taxon>Eurotiomycetidae</taxon>
        <taxon>Eurotiales</taxon>
        <taxon>Trichocomaceae</taxon>
        <taxon>Talaromyces</taxon>
        <taxon>Talaromyces sect. Bacilispori</taxon>
    </lineage>
</organism>
<name>A0AAD4PYH3_9EURO</name>
<dbReference type="EMBL" id="JAJTJA010000009">
    <property type="protein sequence ID" value="KAH8694254.1"/>
    <property type="molecule type" value="Genomic_DNA"/>
</dbReference>
<evidence type="ECO:0000313" key="3">
    <source>
        <dbReference type="Proteomes" id="UP001201262"/>
    </source>
</evidence>
<feature type="region of interest" description="Disordered" evidence="1">
    <location>
        <begin position="40"/>
        <end position="62"/>
    </location>
</feature>
<accession>A0AAD4PYH3</accession>
<feature type="region of interest" description="Disordered" evidence="1">
    <location>
        <begin position="1"/>
        <end position="23"/>
    </location>
</feature>
<dbReference type="GeneID" id="70252198"/>
<sequence length="150" mass="16758">MTGEEHKSNSSQSKPAGGLSSPDRIVLDKSVLYGPEYNHALSEDAKKQPSSAVLGNKPMASDTQCPNLDTRLHRCRSLSCYARTSEVSDRGVQYCEQTFPTRSTIHEMETCENTRPLFLQPGYLHMFPDQTLPRGFTIPSGWANTFLYPD</sequence>
<proteinExistence type="predicted"/>
<evidence type="ECO:0000256" key="1">
    <source>
        <dbReference type="SAM" id="MobiDB-lite"/>
    </source>
</evidence>
<dbReference type="Proteomes" id="UP001201262">
    <property type="component" value="Unassembled WGS sequence"/>
</dbReference>
<protein>
    <submittedName>
        <fullName evidence="2">Uncharacterized protein</fullName>
    </submittedName>
</protein>